<gene>
    <name evidence="1" type="ORF">WG66_7605</name>
</gene>
<accession>A0A0W0FUC0</accession>
<reference evidence="1 2" key="1">
    <citation type="submission" date="2015-12" db="EMBL/GenBank/DDBJ databases">
        <title>Draft genome sequence of Moniliophthora roreri, the causal agent of frosty pod rot of cacao.</title>
        <authorList>
            <person name="Aime M.C."/>
            <person name="Diaz-Valderrama J.R."/>
            <person name="Kijpornyongpan T."/>
            <person name="Phillips-Mora W."/>
        </authorList>
    </citation>
    <scope>NUCLEOTIDE SEQUENCE [LARGE SCALE GENOMIC DNA]</scope>
    <source>
        <strain evidence="1 2">MCA 2952</strain>
    </source>
</reference>
<evidence type="ECO:0000313" key="2">
    <source>
        <dbReference type="Proteomes" id="UP000054988"/>
    </source>
</evidence>
<dbReference type="EMBL" id="LATX01001627">
    <property type="protein sequence ID" value="KTB39904.1"/>
    <property type="molecule type" value="Genomic_DNA"/>
</dbReference>
<comment type="caution">
    <text evidence="1">The sequence shown here is derived from an EMBL/GenBank/DDBJ whole genome shotgun (WGS) entry which is preliminary data.</text>
</comment>
<organism evidence="1 2">
    <name type="scientific">Moniliophthora roreri</name>
    <name type="common">Frosty pod rot fungus</name>
    <name type="synonym">Monilia roreri</name>
    <dbReference type="NCBI Taxonomy" id="221103"/>
    <lineage>
        <taxon>Eukaryota</taxon>
        <taxon>Fungi</taxon>
        <taxon>Dikarya</taxon>
        <taxon>Basidiomycota</taxon>
        <taxon>Agaricomycotina</taxon>
        <taxon>Agaricomycetes</taxon>
        <taxon>Agaricomycetidae</taxon>
        <taxon>Agaricales</taxon>
        <taxon>Marasmiineae</taxon>
        <taxon>Marasmiaceae</taxon>
        <taxon>Moniliophthora</taxon>
    </lineage>
</organism>
<proteinExistence type="predicted"/>
<protein>
    <recommendedName>
        <fullName evidence="3">EF-hand domain-containing protein</fullName>
    </recommendedName>
</protein>
<dbReference type="Gene3D" id="1.10.238.10">
    <property type="entry name" value="EF-hand"/>
    <property type="match status" value="1"/>
</dbReference>
<dbReference type="AlphaFoldDB" id="A0A0W0FUC0"/>
<name>A0A0W0FUC0_MONRR</name>
<dbReference type="eggNOG" id="ENOG502S8FY">
    <property type="taxonomic scope" value="Eukaryota"/>
</dbReference>
<dbReference type="SUPFAM" id="SSF47473">
    <property type="entry name" value="EF-hand"/>
    <property type="match status" value="1"/>
</dbReference>
<dbReference type="InterPro" id="IPR011992">
    <property type="entry name" value="EF-hand-dom_pair"/>
</dbReference>
<sequence>MSSALLDSEGSITESFESVLKHIFLKYATPSTPQHLESAVLFPENLDKWATDTNGQPFTQETKDELLEFMDCDQRGCLTWKGFLQVYQLQTENDEEETWRDLARHGFDRSLKLSGS</sequence>
<evidence type="ECO:0008006" key="3">
    <source>
        <dbReference type="Google" id="ProtNLM"/>
    </source>
</evidence>
<dbReference type="Proteomes" id="UP000054988">
    <property type="component" value="Unassembled WGS sequence"/>
</dbReference>
<evidence type="ECO:0000313" key="1">
    <source>
        <dbReference type="EMBL" id="KTB39904.1"/>
    </source>
</evidence>